<dbReference type="OrthoDB" id="2853639at2759"/>
<evidence type="ECO:0000313" key="2">
    <source>
        <dbReference type="Proteomes" id="UP000756921"/>
    </source>
</evidence>
<comment type="caution">
    <text evidence="1">The sequence shown here is derived from an EMBL/GenBank/DDBJ whole genome shotgun (WGS) entry which is preliminary data.</text>
</comment>
<organism evidence="1 2">
    <name type="scientific">Paraphaeosphaeria minitans</name>
    <dbReference type="NCBI Taxonomy" id="565426"/>
    <lineage>
        <taxon>Eukaryota</taxon>
        <taxon>Fungi</taxon>
        <taxon>Dikarya</taxon>
        <taxon>Ascomycota</taxon>
        <taxon>Pezizomycotina</taxon>
        <taxon>Dothideomycetes</taxon>
        <taxon>Pleosporomycetidae</taxon>
        <taxon>Pleosporales</taxon>
        <taxon>Massarineae</taxon>
        <taxon>Didymosphaeriaceae</taxon>
        <taxon>Paraphaeosphaeria</taxon>
    </lineage>
</organism>
<evidence type="ECO:0000313" key="1">
    <source>
        <dbReference type="EMBL" id="KAF9737465.1"/>
    </source>
</evidence>
<accession>A0A9P6GN67</accession>
<protein>
    <recommendedName>
        <fullName evidence="3">F-box domain-containing protein</fullName>
    </recommendedName>
</protein>
<sequence length="428" mass="48142">MAPKSLLDLPDELLLQLPVYMHNFEDFKNASSTCRHLHNVFADTLPKTILRLASGSAPTFFSPHPYFLVLAVARQIATWAVANDAEREFRVERLVEAFRGGIKGLLSLALQDNVEGVGLAMEDVRKMYEARFSIINPLNTTMDAMIGDEWYRQPDFWSGGAEDAFTLYADVSSATFQFLTYGELFGSTMASYLQPGDKRKPGLGIETRIEYIKYCIPDWACGPNSSRHDGFEVLPVGPYAEGAKDDPNAEKVDGNQTALVHLVGGAMFEGTLWKRAWRRVLIAAGAEENEDGKWPKTWIERIQRTEFRKQRTTVARKVTNVADGDDEAGDDATDWRFSLFWNALTQVGGLQTMGMVAQFKGREGNRDAAMKPEWKAHILRLRDQVLALKDEDEPGFKNFGKRRKLKVSEAPNLGAELYWCCAGMWMGF</sequence>
<name>A0A9P6GN67_9PLEO</name>
<evidence type="ECO:0008006" key="3">
    <source>
        <dbReference type="Google" id="ProtNLM"/>
    </source>
</evidence>
<reference evidence="1" key="1">
    <citation type="journal article" date="2020" name="Mol. Plant Microbe Interact.">
        <title>Genome Sequence of the Biocontrol Agent Coniothyrium minitans strain Conio (IMI 134523).</title>
        <authorList>
            <person name="Patel D."/>
            <person name="Shittu T.A."/>
            <person name="Baroncelli R."/>
            <person name="Muthumeenakshi S."/>
            <person name="Osborne T.H."/>
            <person name="Janganan T.K."/>
            <person name="Sreenivasaprasad S."/>
        </authorList>
    </citation>
    <scope>NUCLEOTIDE SEQUENCE</scope>
    <source>
        <strain evidence="1">Conio</strain>
    </source>
</reference>
<proteinExistence type="predicted"/>
<keyword evidence="2" id="KW-1185">Reference proteome</keyword>
<dbReference type="EMBL" id="WJXW01000004">
    <property type="protein sequence ID" value="KAF9737465.1"/>
    <property type="molecule type" value="Genomic_DNA"/>
</dbReference>
<dbReference type="Proteomes" id="UP000756921">
    <property type="component" value="Unassembled WGS sequence"/>
</dbReference>
<dbReference type="AlphaFoldDB" id="A0A9P6GN67"/>
<gene>
    <name evidence="1" type="ORF">PMIN01_05244</name>
</gene>